<dbReference type="EMBL" id="PFWY01000102">
    <property type="protein sequence ID" value="PJA40363.1"/>
    <property type="molecule type" value="Genomic_DNA"/>
</dbReference>
<organism evidence="2 3">
    <name type="scientific">candidate division WWE3 bacterium CG_4_9_14_3_um_filter_34_6</name>
    <dbReference type="NCBI Taxonomy" id="1975079"/>
    <lineage>
        <taxon>Bacteria</taxon>
        <taxon>Katanobacteria</taxon>
    </lineage>
</organism>
<reference evidence="3" key="1">
    <citation type="submission" date="2017-09" db="EMBL/GenBank/DDBJ databases">
        <title>Depth-based differentiation of microbial function through sediment-hosted aquifers and enrichment of novel symbionts in the deep terrestrial subsurface.</title>
        <authorList>
            <person name="Probst A.J."/>
            <person name="Ladd B."/>
            <person name="Jarett J.K."/>
            <person name="Geller-Mcgrath D.E."/>
            <person name="Sieber C.M.K."/>
            <person name="Emerson J.B."/>
            <person name="Anantharaman K."/>
            <person name="Thomas B.C."/>
            <person name="Malmstrom R."/>
            <person name="Stieglmeier M."/>
            <person name="Klingl A."/>
            <person name="Woyke T."/>
            <person name="Ryan C.M."/>
            <person name="Banfield J.F."/>
        </authorList>
    </citation>
    <scope>NUCLEOTIDE SEQUENCE [LARGE SCALE GENOMIC DNA]</scope>
</reference>
<accession>A0A2M7X2H3</accession>
<feature type="domain" description="Transposase IS200-like" evidence="1">
    <location>
        <begin position="21"/>
        <end position="118"/>
    </location>
</feature>
<name>A0A2M7X2H3_UNCKA</name>
<proteinExistence type="predicted"/>
<evidence type="ECO:0000313" key="2">
    <source>
        <dbReference type="EMBL" id="PJA40363.1"/>
    </source>
</evidence>
<dbReference type="GO" id="GO:0004803">
    <property type="term" value="F:transposase activity"/>
    <property type="evidence" value="ECO:0007669"/>
    <property type="project" value="InterPro"/>
</dbReference>
<evidence type="ECO:0000313" key="3">
    <source>
        <dbReference type="Proteomes" id="UP000230683"/>
    </source>
</evidence>
<dbReference type="Proteomes" id="UP000230683">
    <property type="component" value="Unassembled WGS sequence"/>
</dbReference>
<sequence length="160" mass="18822">MIFIDNKDYVMFMYLLKKYLEPGFKLNQRHLIARESNHLYQEVSLFAFCLMPNHFHLLLKQSSKYGMTKLLSRISSSYTRYFNEKYKKNGQLWEGTYKAVAIETERQFNKVISYIHENPIELGANIEEYNFSSYPAYLGKRKYKWLNRGSPGTGATPSSG</sequence>
<dbReference type="Pfam" id="PF01797">
    <property type="entry name" value="Y1_Tnp"/>
    <property type="match status" value="1"/>
</dbReference>
<dbReference type="InterPro" id="IPR002686">
    <property type="entry name" value="Transposase_17"/>
</dbReference>
<evidence type="ECO:0000259" key="1">
    <source>
        <dbReference type="SMART" id="SM01321"/>
    </source>
</evidence>
<gene>
    <name evidence="2" type="ORF">CO178_02335</name>
</gene>
<dbReference type="AlphaFoldDB" id="A0A2M7X2H3"/>
<protein>
    <recommendedName>
        <fullName evidence="1">Transposase IS200-like domain-containing protein</fullName>
    </recommendedName>
</protein>
<dbReference type="GO" id="GO:0006313">
    <property type="term" value="P:DNA transposition"/>
    <property type="evidence" value="ECO:0007669"/>
    <property type="project" value="InterPro"/>
</dbReference>
<comment type="caution">
    <text evidence="2">The sequence shown here is derived from an EMBL/GenBank/DDBJ whole genome shotgun (WGS) entry which is preliminary data.</text>
</comment>
<dbReference type="SUPFAM" id="SSF143422">
    <property type="entry name" value="Transposase IS200-like"/>
    <property type="match status" value="1"/>
</dbReference>
<dbReference type="Gene3D" id="3.30.70.1290">
    <property type="entry name" value="Transposase IS200-like"/>
    <property type="match status" value="1"/>
</dbReference>
<dbReference type="InterPro" id="IPR036515">
    <property type="entry name" value="Transposase_17_sf"/>
</dbReference>
<dbReference type="GO" id="GO:0003677">
    <property type="term" value="F:DNA binding"/>
    <property type="evidence" value="ECO:0007669"/>
    <property type="project" value="InterPro"/>
</dbReference>
<dbReference type="PANTHER" id="PTHR34322:SF2">
    <property type="entry name" value="TRANSPOSASE IS200-LIKE DOMAIN-CONTAINING PROTEIN"/>
    <property type="match status" value="1"/>
</dbReference>
<dbReference type="SMART" id="SM01321">
    <property type="entry name" value="Y1_Tnp"/>
    <property type="match status" value="1"/>
</dbReference>
<dbReference type="PANTHER" id="PTHR34322">
    <property type="entry name" value="TRANSPOSASE, Y1_TNP DOMAIN-CONTAINING"/>
    <property type="match status" value="1"/>
</dbReference>